<keyword evidence="3" id="KW-1185">Reference proteome</keyword>
<evidence type="ECO:0000256" key="1">
    <source>
        <dbReference type="SAM" id="Phobius"/>
    </source>
</evidence>
<sequence>MYMQFWSCCKANNRQYLCVYLWIWSTSTCLPTLVGGGGGDCKVGPSAFAYIVVLLGFSFIKKGLLMFFNAHLYAILFEYKLICKFFCRLIPSSLAFIGWLVGCLLVSLDGWSISCLPGLDFCSLRFSCIGSSSSSSAVSSVYLFLHQLSSSYASQSDIVKYTF</sequence>
<feature type="transmembrane region" description="Helical" evidence="1">
    <location>
        <begin position="47"/>
        <end position="68"/>
    </location>
</feature>
<protein>
    <submittedName>
        <fullName evidence="2">Uncharacterized protein</fullName>
    </submittedName>
</protein>
<evidence type="ECO:0000313" key="3">
    <source>
        <dbReference type="Proteomes" id="UP000037069"/>
    </source>
</evidence>
<keyword evidence="1" id="KW-1133">Transmembrane helix</keyword>
<comment type="caution">
    <text evidence="2">The sequence shown here is derived from an EMBL/GenBank/DDBJ whole genome shotgun (WGS) entry which is preliminary data.</text>
</comment>
<organism evidence="2 3">
    <name type="scientific">Lucilia cuprina</name>
    <name type="common">Green bottle fly</name>
    <name type="synonym">Australian sheep blowfly</name>
    <dbReference type="NCBI Taxonomy" id="7375"/>
    <lineage>
        <taxon>Eukaryota</taxon>
        <taxon>Metazoa</taxon>
        <taxon>Ecdysozoa</taxon>
        <taxon>Arthropoda</taxon>
        <taxon>Hexapoda</taxon>
        <taxon>Insecta</taxon>
        <taxon>Pterygota</taxon>
        <taxon>Neoptera</taxon>
        <taxon>Endopterygota</taxon>
        <taxon>Diptera</taxon>
        <taxon>Brachycera</taxon>
        <taxon>Muscomorpha</taxon>
        <taxon>Oestroidea</taxon>
        <taxon>Calliphoridae</taxon>
        <taxon>Luciliinae</taxon>
        <taxon>Lucilia</taxon>
    </lineage>
</organism>
<feature type="transmembrane region" description="Helical" evidence="1">
    <location>
        <begin position="16"/>
        <end position="35"/>
    </location>
</feature>
<dbReference type="AlphaFoldDB" id="A0A0L0CB23"/>
<name>A0A0L0CB23_LUCCU</name>
<feature type="transmembrane region" description="Helical" evidence="1">
    <location>
        <begin position="89"/>
        <end position="112"/>
    </location>
</feature>
<proteinExistence type="predicted"/>
<dbReference type="Proteomes" id="UP000037069">
    <property type="component" value="Unassembled WGS sequence"/>
</dbReference>
<keyword evidence="1" id="KW-0472">Membrane</keyword>
<keyword evidence="1" id="KW-0812">Transmembrane</keyword>
<accession>A0A0L0CB23</accession>
<reference evidence="2 3" key="1">
    <citation type="journal article" date="2015" name="Nat. Commun.">
        <title>Lucilia cuprina genome unlocks parasitic fly biology to underpin future interventions.</title>
        <authorList>
            <person name="Anstead C.A."/>
            <person name="Korhonen P.K."/>
            <person name="Young N.D."/>
            <person name="Hall R.S."/>
            <person name="Jex A.R."/>
            <person name="Murali S.C."/>
            <person name="Hughes D.S."/>
            <person name="Lee S.F."/>
            <person name="Perry T."/>
            <person name="Stroehlein A.J."/>
            <person name="Ansell B.R."/>
            <person name="Breugelmans B."/>
            <person name="Hofmann A."/>
            <person name="Qu J."/>
            <person name="Dugan S."/>
            <person name="Lee S.L."/>
            <person name="Chao H."/>
            <person name="Dinh H."/>
            <person name="Han Y."/>
            <person name="Doddapaneni H.V."/>
            <person name="Worley K.C."/>
            <person name="Muzny D.M."/>
            <person name="Ioannidis P."/>
            <person name="Waterhouse R.M."/>
            <person name="Zdobnov E.M."/>
            <person name="James P.J."/>
            <person name="Bagnall N.H."/>
            <person name="Kotze A.C."/>
            <person name="Gibbs R.A."/>
            <person name="Richards S."/>
            <person name="Batterham P."/>
            <person name="Gasser R.B."/>
        </authorList>
    </citation>
    <scope>NUCLEOTIDE SEQUENCE [LARGE SCALE GENOMIC DNA]</scope>
    <source>
        <strain evidence="2 3">LS</strain>
        <tissue evidence="2">Full body</tissue>
    </source>
</reference>
<gene>
    <name evidence="2" type="ORF">FF38_06563</name>
</gene>
<evidence type="ECO:0000313" key="2">
    <source>
        <dbReference type="EMBL" id="KNC29420.1"/>
    </source>
</evidence>
<dbReference type="EMBL" id="JRES01000668">
    <property type="protein sequence ID" value="KNC29420.1"/>
    <property type="molecule type" value="Genomic_DNA"/>
</dbReference>